<evidence type="ECO:0000256" key="2">
    <source>
        <dbReference type="ARBA" id="ARBA00022840"/>
    </source>
</evidence>
<evidence type="ECO:0000313" key="8">
    <source>
        <dbReference type="EMBL" id="CUG89559.1"/>
    </source>
</evidence>
<feature type="region of interest" description="Disordered" evidence="6">
    <location>
        <begin position="362"/>
        <end position="433"/>
    </location>
</feature>
<dbReference type="InterPro" id="IPR027417">
    <property type="entry name" value="P-loop_NTPase"/>
</dbReference>
<dbReference type="SUPFAM" id="SSF46689">
    <property type="entry name" value="Homeodomain-like"/>
    <property type="match status" value="1"/>
</dbReference>
<dbReference type="OrthoDB" id="3176171at2759"/>
<feature type="region of interest" description="Disordered" evidence="6">
    <location>
        <begin position="1019"/>
        <end position="1078"/>
    </location>
</feature>
<dbReference type="GO" id="GO:0008017">
    <property type="term" value="F:microtubule binding"/>
    <property type="evidence" value="ECO:0007669"/>
    <property type="project" value="InterPro"/>
</dbReference>
<name>A0A0S4JH51_BODSA</name>
<reference evidence="9" key="1">
    <citation type="submission" date="2015-09" db="EMBL/GenBank/DDBJ databases">
        <authorList>
            <consortium name="Pathogen Informatics"/>
        </authorList>
    </citation>
    <scope>NUCLEOTIDE SEQUENCE [LARGE SCALE GENOMIC DNA]</scope>
    <source>
        <strain evidence="9">Lake Konstanz</strain>
    </source>
</reference>
<feature type="binding site" evidence="5">
    <location>
        <begin position="603"/>
        <end position="610"/>
    </location>
    <ligand>
        <name>ATP</name>
        <dbReference type="ChEBI" id="CHEBI:30616"/>
    </ligand>
</feature>
<evidence type="ECO:0000256" key="5">
    <source>
        <dbReference type="PROSITE-ProRule" id="PRU00283"/>
    </source>
</evidence>
<evidence type="ECO:0000256" key="4">
    <source>
        <dbReference type="ARBA" id="ARBA00023175"/>
    </source>
</evidence>
<dbReference type="SUPFAM" id="SSF52540">
    <property type="entry name" value="P-loop containing nucleoside triphosphate hydrolases"/>
    <property type="match status" value="1"/>
</dbReference>
<evidence type="ECO:0000256" key="1">
    <source>
        <dbReference type="ARBA" id="ARBA00022741"/>
    </source>
</evidence>
<dbReference type="Gene3D" id="1.10.10.10">
    <property type="entry name" value="Winged helix-like DNA-binding domain superfamily/Winged helix DNA-binding domain"/>
    <property type="match status" value="1"/>
</dbReference>
<dbReference type="GO" id="GO:0005524">
    <property type="term" value="F:ATP binding"/>
    <property type="evidence" value="ECO:0007669"/>
    <property type="project" value="UniProtKB-UniRule"/>
</dbReference>
<sequence>MSAPLIAVFSGTTLEPIEGGALLLFSSVTQSAMIIIETTLEARQFNSAVTFDIKVTHPTHVLPTPREGVLRQGLNQIEVHVKLLELESLDTAELAASPIRLMISATCSEPHLSHKTKLICDSASVQQCAAAAAAASKKNSQRSTSSKPTSRSSTPSTPTPHLRDDVVSRRQSGHNARALPSTQQHHQDPSHSIGALKVPAQSTSAVGLFSILMKLKELRVSTAHALALFPQGTMCCVQWKRGTEYGNTQWRTMIIGSGHQPTFKGESDEVCCCSFESEEIIIPRCEPSPDGKRILLSLGLAFTNPSPNNGAPATSIRGTLKLDASLPREMDFGDTLFPVAIDGNAGAATLVASLLMTPIKQQESLEKSTKRSTTSTPTTSAPSTPPPQQSAAPAAPRSSIVQSPPPSQVANLATSSSSTSLTPPPPVMVGGMTGSIARSATAHSLNNLNNARSQLETLDSTLRSGGGGGGGALSPSALGSPSSAAEASPLHALNASMRMATPTNAGDVSTNPLRSFERQMPKSSNVQVAVRIRPRLPFEAAYQSEEAWSHNDNSITAASNDRQYQFDYVFSPSTSTRKVFDTLCPELIENALFGVNGTIFMYGQTASGKTHTMFGSEQEMGITPLVIGALFREIEAKRKEHPGMEALVTASYFEIYNEELNDLLDLSKKNLQVRSGSDGGFIVDVSGVGVRTVDEAMQVLVHGSYNKKMGQSHLNDRSSRSHSIFKVIVEVTGIELTATSHATTKSRTKSQKTTAELCLVDLAGSETLQEKSGSSQRKETTNINLSLTYLKKVIWELAHKERHVSYRNSALTKVLKQAVGGNSRTCVVCCITASPEHFRDSRNTLAFGTTAKSVVTTTKVNTSASPAADAAEVKRLQTELQRLHTIIEAYESTVHAYVVMEDDFRKVLEENGTMADRIDALEVEKVTLTEAIANQRNSTSMSVVDGVESGAVSVATPIAAGESVSKRFTMPNAVLRANAEEHAALLEEAISRLNEVAVSEPDTSRTPTDAAVVSYEEGTLDEDDDMFDEVDDDSPAEQQRGRRASAAQSPTPGIQRPAAPRVRPPPTKNRPVGGITATRPLTAPRTVESLQLQLIQQTIDHRHELLKKDQEIERIHALQVRPSDEIPEIMKKEEKVCVLLDQLHSFLHHGTPMRLVYTGDTQMSSTVDVNWSGASLPRTAPRIARVFMYLYTYHQKETFLCFCLVDAEGKLPKRSSCFEKILIKDIKRIELGQYSDSFDKLRTWSSSNPPAANSSTSPTTTDWNAPPASTTAALEAHKSLCKETLDRRRMSFTVVVKKGKQFECVCEDEADFEAWVIELNRLLGTSAEWKNPLEISNMEFYEVLDEQERQFCSTMHIHPDEFMRAKQKMLRRKEKFVTLFDVRALAQFDLYHSQRFFYFLRCQGWVSQAALFYLTDKFIESAQPNLDDL</sequence>
<dbReference type="VEuPathDB" id="TriTrypDB:BSAL_22055"/>
<feature type="compositionally biased region" description="Low complexity" evidence="6">
    <location>
        <begin position="134"/>
        <end position="160"/>
    </location>
</feature>
<dbReference type="Gene3D" id="3.40.850.10">
    <property type="entry name" value="Kinesin motor domain"/>
    <property type="match status" value="1"/>
</dbReference>
<feature type="compositionally biased region" description="Low complexity" evidence="6">
    <location>
        <begin position="473"/>
        <end position="485"/>
    </location>
</feature>
<feature type="compositionally biased region" description="Low complexity" evidence="6">
    <location>
        <begin position="371"/>
        <end position="382"/>
    </location>
</feature>
<feature type="compositionally biased region" description="Acidic residues" evidence="6">
    <location>
        <begin position="1019"/>
        <end position="1035"/>
    </location>
</feature>
<dbReference type="InterPro" id="IPR001752">
    <property type="entry name" value="Kinesin_motor_dom"/>
</dbReference>
<dbReference type="Gene3D" id="2.30.29.30">
    <property type="entry name" value="Pleckstrin-homology domain (PH domain)/Phosphotyrosine-binding domain (PTB)"/>
    <property type="match status" value="1"/>
</dbReference>
<dbReference type="PROSITE" id="PS00411">
    <property type="entry name" value="KINESIN_MOTOR_1"/>
    <property type="match status" value="1"/>
</dbReference>
<keyword evidence="2 5" id="KW-0067">ATP-binding</keyword>
<dbReference type="PRINTS" id="PR00380">
    <property type="entry name" value="KINESINHEAVY"/>
</dbReference>
<keyword evidence="3" id="KW-0175">Coiled coil</keyword>
<evidence type="ECO:0000256" key="6">
    <source>
        <dbReference type="SAM" id="MobiDB-lite"/>
    </source>
</evidence>
<dbReference type="PANTHER" id="PTHR47968">
    <property type="entry name" value="CENTROMERE PROTEIN E"/>
    <property type="match status" value="1"/>
</dbReference>
<dbReference type="EMBL" id="CYKH01001749">
    <property type="protein sequence ID" value="CUG89559.1"/>
    <property type="molecule type" value="Genomic_DNA"/>
</dbReference>
<dbReference type="GO" id="GO:0003777">
    <property type="term" value="F:microtubule motor activity"/>
    <property type="evidence" value="ECO:0007669"/>
    <property type="project" value="InterPro"/>
</dbReference>
<gene>
    <name evidence="8" type="ORF">BSAL_22055</name>
</gene>
<evidence type="ECO:0000256" key="3">
    <source>
        <dbReference type="ARBA" id="ARBA00023054"/>
    </source>
</evidence>
<evidence type="ECO:0000313" key="9">
    <source>
        <dbReference type="Proteomes" id="UP000051952"/>
    </source>
</evidence>
<dbReference type="InterPro" id="IPR011993">
    <property type="entry name" value="PH-like_dom_sf"/>
</dbReference>
<dbReference type="GO" id="GO:0007018">
    <property type="term" value="P:microtubule-based movement"/>
    <property type="evidence" value="ECO:0007669"/>
    <property type="project" value="InterPro"/>
</dbReference>
<dbReference type="InterPro" id="IPR036961">
    <property type="entry name" value="Kinesin_motor_dom_sf"/>
</dbReference>
<feature type="domain" description="Kinesin motor" evidence="7">
    <location>
        <begin position="525"/>
        <end position="854"/>
    </location>
</feature>
<feature type="region of interest" description="Disordered" evidence="6">
    <location>
        <begin position="134"/>
        <end position="191"/>
    </location>
</feature>
<feature type="region of interest" description="Disordered" evidence="6">
    <location>
        <begin position="459"/>
        <end position="485"/>
    </location>
</feature>
<evidence type="ECO:0000259" key="7">
    <source>
        <dbReference type="PROSITE" id="PS50067"/>
    </source>
</evidence>
<dbReference type="PROSITE" id="PS50067">
    <property type="entry name" value="KINESIN_MOTOR_2"/>
    <property type="match status" value="1"/>
</dbReference>
<accession>A0A0S4JH51</accession>
<feature type="compositionally biased region" description="Polar residues" evidence="6">
    <location>
        <begin position="169"/>
        <end position="184"/>
    </location>
</feature>
<dbReference type="PANTHER" id="PTHR47968:SF75">
    <property type="entry name" value="CENTROMERE-ASSOCIATED PROTEIN E"/>
    <property type="match status" value="1"/>
</dbReference>
<feature type="region of interest" description="Disordered" evidence="6">
    <location>
        <begin position="1245"/>
        <end position="1268"/>
    </location>
</feature>
<dbReference type="InterPro" id="IPR019821">
    <property type="entry name" value="Kinesin_motor_CS"/>
</dbReference>
<feature type="compositionally biased region" description="Low complexity" evidence="6">
    <location>
        <begin position="1245"/>
        <end position="1261"/>
    </location>
</feature>
<dbReference type="Pfam" id="PF00225">
    <property type="entry name" value="Kinesin"/>
    <property type="match status" value="1"/>
</dbReference>
<dbReference type="InterPro" id="IPR036388">
    <property type="entry name" value="WH-like_DNA-bd_sf"/>
</dbReference>
<proteinExistence type="inferred from homology"/>
<dbReference type="Proteomes" id="UP000051952">
    <property type="component" value="Unassembled WGS sequence"/>
</dbReference>
<feature type="compositionally biased region" description="Low complexity" evidence="6">
    <location>
        <begin position="389"/>
        <end position="402"/>
    </location>
</feature>
<protein>
    <submittedName>
        <fullName evidence="8">Kinesin, putative</fullName>
    </submittedName>
</protein>
<comment type="similarity">
    <text evidence="5">Belongs to the TRAFAC class myosin-kinesin ATPase superfamily. Kinesin family.</text>
</comment>
<dbReference type="InterPro" id="IPR009057">
    <property type="entry name" value="Homeodomain-like_sf"/>
</dbReference>
<dbReference type="SMART" id="SM00129">
    <property type="entry name" value="KISc"/>
    <property type="match status" value="1"/>
</dbReference>
<keyword evidence="1 5" id="KW-0547">Nucleotide-binding</keyword>
<organism evidence="8 9">
    <name type="scientific">Bodo saltans</name>
    <name type="common">Flagellated protozoan</name>
    <dbReference type="NCBI Taxonomy" id="75058"/>
    <lineage>
        <taxon>Eukaryota</taxon>
        <taxon>Discoba</taxon>
        <taxon>Euglenozoa</taxon>
        <taxon>Kinetoplastea</taxon>
        <taxon>Metakinetoplastina</taxon>
        <taxon>Eubodonida</taxon>
        <taxon>Bodonidae</taxon>
        <taxon>Bodo</taxon>
    </lineage>
</organism>
<keyword evidence="9" id="KW-1185">Reference proteome</keyword>
<dbReference type="InterPro" id="IPR027640">
    <property type="entry name" value="Kinesin-like_fam"/>
</dbReference>
<keyword evidence="4 5" id="KW-0505">Motor protein</keyword>